<dbReference type="RefSeq" id="WP_263530503.1">
    <property type="nucleotide sequence ID" value="NZ_JAOVZB010000004.1"/>
</dbReference>
<evidence type="ECO:0000313" key="1">
    <source>
        <dbReference type="EMBL" id="MCV2403122.1"/>
    </source>
</evidence>
<name>A0ABT2YTA4_9GAMM</name>
<dbReference type="Proteomes" id="UP001209713">
    <property type="component" value="Unassembled WGS sequence"/>
</dbReference>
<comment type="caution">
    <text evidence="1">The sequence shown here is derived from an EMBL/GenBank/DDBJ whole genome shotgun (WGS) entry which is preliminary data.</text>
</comment>
<accession>A0ABT2YTA4</accession>
<evidence type="ECO:0000313" key="2">
    <source>
        <dbReference type="Proteomes" id="UP001209713"/>
    </source>
</evidence>
<reference evidence="1 2" key="1">
    <citation type="submission" date="2022-10" db="EMBL/GenBank/DDBJ databases">
        <title>Marinomonas transparenta sp. nov. and Marinomonas sargassi sp. nov., isolated from marine alga (Sargassum natans (L.) Gaillon).</title>
        <authorList>
            <person name="Wang Y."/>
        </authorList>
    </citation>
    <scope>NUCLEOTIDE SEQUENCE [LARGE SCALE GENOMIC DNA]</scope>
    <source>
        <strain evidence="1 2">C2222</strain>
    </source>
</reference>
<gene>
    <name evidence="1" type="ORF">OFY17_09560</name>
</gene>
<proteinExistence type="predicted"/>
<protein>
    <submittedName>
        <fullName evidence="1">Uncharacterized protein</fullName>
    </submittedName>
</protein>
<sequence>MPIDWEKFDQGVEQAISESVKVTDSKLASQISSVTRLTDDEINELFPEPADLKKLAELLKIVKSAESKNDKVNSIAKKSEEFSSVVLTLLNKLT</sequence>
<organism evidence="1 2">
    <name type="scientific">Marinomonas sargassi</name>
    <dbReference type="NCBI Taxonomy" id="2984494"/>
    <lineage>
        <taxon>Bacteria</taxon>
        <taxon>Pseudomonadati</taxon>
        <taxon>Pseudomonadota</taxon>
        <taxon>Gammaproteobacteria</taxon>
        <taxon>Oceanospirillales</taxon>
        <taxon>Oceanospirillaceae</taxon>
        <taxon>Marinomonas</taxon>
    </lineage>
</organism>
<dbReference type="EMBL" id="JAOVZB010000004">
    <property type="protein sequence ID" value="MCV2403122.1"/>
    <property type="molecule type" value="Genomic_DNA"/>
</dbReference>
<keyword evidence="2" id="KW-1185">Reference proteome</keyword>